<dbReference type="AlphaFoldDB" id="A0AAV6KVH2"/>
<proteinExistence type="predicted"/>
<accession>A0AAV6KVH2</accession>
<comment type="caution">
    <text evidence="1">The sequence shown here is derived from an EMBL/GenBank/DDBJ whole genome shotgun (WGS) entry which is preliminary data.</text>
</comment>
<sequence length="69" mass="7470">MASVASNATSTCTWPTRLCSCGSGPCIPTIASPRAKNHDCHYYRCPHNPVRLSTEQVCLLKKTSCLIGM</sequence>
<dbReference type="Proteomes" id="UP000823749">
    <property type="component" value="Chromosome 3"/>
</dbReference>
<gene>
    <name evidence="1" type="ORF">RHGRI_007063</name>
</gene>
<protein>
    <submittedName>
        <fullName evidence="1">Uncharacterized protein</fullName>
    </submittedName>
</protein>
<dbReference type="EMBL" id="JACTNZ010000003">
    <property type="protein sequence ID" value="KAG5556663.1"/>
    <property type="molecule type" value="Genomic_DNA"/>
</dbReference>
<evidence type="ECO:0000313" key="1">
    <source>
        <dbReference type="EMBL" id="KAG5556663.1"/>
    </source>
</evidence>
<reference evidence="1" key="1">
    <citation type="submission" date="2020-08" db="EMBL/GenBank/DDBJ databases">
        <title>Plant Genome Project.</title>
        <authorList>
            <person name="Zhang R.-G."/>
        </authorList>
    </citation>
    <scope>NUCLEOTIDE SEQUENCE</scope>
    <source>
        <strain evidence="1">WSP0</strain>
        <tissue evidence="1">Leaf</tissue>
    </source>
</reference>
<keyword evidence="2" id="KW-1185">Reference proteome</keyword>
<name>A0AAV6KVH2_9ERIC</name>
<evidence type="ECO:0000313" key="2">
    <source>
        <dbReference type="Proteomes" id="UP000823749"/>
    </source>
</evidence>
<organism evidence="1 2">
    <name type="scientific">Rhododendron griersonianum</name>
    <dbReference type="NCBI Taxonomy" id="479676"/>
    <lineage>
        <taxon>Eukaryota</taxon>
        <taxon>Viridiplantae</taxon>
        <taxon>Streptophyta</taxon>
        <taxon>Embryophyta</taxon>
        <taxon>Tracheophyta</taxon>
        <taxon>Spermatophyta</taxon>
        <taxon>Magnoliopsida</taxon>
        <taxon>eudicotyledons</taxon>
        <taxon>Gunneridae</taxon>
        <taxon>Pentapetalae</taxon>
        <taxon>asterids</taxon>
        <taxon>Ericales</taxon>
        <taxon>Ericaceae</taxon>
        <taxon>Ericoideae</taxon>
        <taxon>Rhodoreae</taxon>
        <taxon>Rhododendron</taxon>
    </lineage>
</organism>